<feature type="region of interest" description="Disordered" evidence="1">
    <location>
        <begin position="213"/>
        <end position="238"/>
    </location>
</feature>
<accession>A0AAP2DF96</accession>
<feature type="region of interest" description="Disordered" evidence="1">
    <location>
        <begin position="99"/>
        <end position="156"/>
    </location>
</feature>
<protein>
    <submittedName>
        <fullName evidence="2">Uncharacterized protein</fullName>
    </submittedName>
</protein>
<evidence type="ECO:0000313" key="2">
    <source>
        <dbReference type="EMBL" id="MBT1688287.1"/>
    </source>
</evidence>
<feature type="compositionally biased region" description="Basic and acidic residues" evidence="1">
    <location>
        <begin position="142"/>
        <end position="156"/>
    </location>
</feature>
<keyword evidence="3" id="KW-1185">Reference proteome</keyword>
<dbReference type="RefSeq" id="WP_254091513.1">
    <property type="nucleotide sequence ID" value="NZ_JAHESC010000024.1"/>
</dbReference>
<comment type="caution">
    <text evidence="2">The sequence shown here is derived from an EMBL/GenBank/DDBJ whole genome shotgun (WGS) entry which is preliminary data.</text>
</comment>
<name>A0AAP2DF96_9BACT</name>
<proteinExistence type="predicted"/>
<dbReference type="EMBL" id="JAHESC010000024">
    <property type="protein sequence ID" value="MBT1688287.1"/>
    <property type="molecule type" value="Genomic_DNA"/>
</dbReference>
<evidence type="ECO:0000313" key="3">
    <source>
        <dbReference type="Proteomes" id="UP001319180"/>
    </source>
</evidence>
<reference evidence="2 3" key="1">
    <citation type="submission" date="2021-05" db="EMBL/GenBank/DDBJ databases">
        <title>A Polyphasic approach of four new species of the genus Ohtaekwangia: Ohtaekwangia histidinii sp. nov., Ohtaekwangia cretensis sp. nov., Ohtaekwangia indiensis sp. nov., Ohtaekwangia reichenbachii sp. nov. from diverse environment.</title>
        <authorList>
            <person name="Octaviana S."/>
        </authorList>
    </citation>
    <scope>NUCLEOTIDE SEQUENCE [LARGE SCALE GENOMIC DNA]</scope>
    <source>
        <strain evidence="2 3">PWU37</strain>
    </source>
</reference>
<gene>
    <name evidence="2" type="ORF">KK078_17075</name>
</gene>
<dbReference type="Proteomes" id="UP001319180">
    <property type="component" value="Unassembled WGS sequence"/>
</dbReference>
<evidence type="ECO:0000256" key="1">
    <source>
        <dbReference type="SAM" id="MobiDB-lite"/>
    </source>
</evidence>
<sequence>MANFILHFKTTCDVFADDDNMTTMHLGVYMSLFYYWNRKKFADRMPINREDVMRIACLGSYKTYYRVLNQLHDHGYITYAPSHHPHIPSRVTVHDPAQPVRRAPIDTPPDTTSTPDVPPTINTLNIENAIDKTRGNAPAPAPEKERSGSTRHSRPLDLKEAVDYFREQKNSPLEAEKFYNYYQGNGWERRDRTPIKDWQAVARSWMLKAEEFNAKGSRNGPRPNHLATDNDKDFDEPM</sequence>
<organism evidence="2 3">
    <name type="scientific">Dawidia soli</name>
    <dbReference type="NCBI Taxonomy" id="2782352"/>
    <lineage>
        <taxon>Bacteria</taxon>
        <taxon>Pseudomonadati</taxon>
        <taxon>Bacteroidota</taxon>
        <taxon>Cytophagia</taxon>
        <taxon>Cytophagales</taxon>
        <taxon>Chryseotaleaceae</taxon>
        <taxon>Dawidia</taxon>
    </lineage>
</organism>
<dbReference type="AlphaFoldDB" id="A0AAP2DF96"/>